<dbReference type="UniPathway" id="UPA00782"/>
<evidence type="ECO:0000256" key="5">
    <source>
        <dbReference type="ARBA" id="ARBA00023231"/>
    </source>
</evidence>
<dbReference type="InterPro" id="IPR000510">
    <property type="entry name" value="Nase/OxRdtase_comp1"/>
</dbReference>
<evidence type="ECO:0000256" key="1">
    <source>
        <dbReference type="ARBA" id="ARBA00003171"/>
    </source>
</evidence>
<dbReference type="Gene3D" id="6.10.250.1090">
    <property type="match status" value="1"/>
</dbReference>
<evidence type="ECO:0000256" key="4">
    <source>
        <dbReference type="ARBA" id="ARBA00013282"/>
    </source>
</evidence>
<dbReference type="Pfam" id="PF00148">
    <property type="entry name" value="Oxidored_nitro"/>
    <property type="match status" value="1"/>
</dbReference>
<dbReference type="AlphaFoldDB" id="A0A564WFA5"/>
<proteinExistence type="inferred from homology"/>
<dbReference type="NCBIfam" id="TIGR01285">
    <property type="entry name" value="nifN"/>
    <property type="match status" value="1"/>
</dbReference>
<dbReference type="GO" id="GO:0016163">
    <property type="term" value="F:nitrogenase activity"/>
    <property type="evidence" value="ECO:0007669"/>
    <property type="project" value="InterPro"/>
</dbReference>
<evidence type="ECO:0000259" key="7">
    <source>
        <dbReference type="Pfam" id="PF00148"/>
    </source>
</evidence>
<comment type="similarity">
    <text evidence="3 6">Belongs to the NifD/NifK/NifE/NifN family.</text>
</comment>
<evidence type="ECO:0000256" key="6">
    <source>
        <dbReference type="RuleBase" id="RU004021"/>
    </source>
</evidence>
<dbReference type="SUPFAM" id="SSF53807">
    <property type="entry name" value="Helical backbone' metal receptor"/>
    <property type="match status" value="1"/>
</dbReference>
<feature type="domain" description="Nitrogenase/oxidoreductase component 1" evidence="7">
    <location>
        <begin position="20"/>
        <end position="431"/>
    </location>
</feature>
<comment type="caution">
    <text evidence="8">The sequence shown here is derived from an EMBL/GenBank/DDBJ whole genome shotgun (WGS) entry which is preliminary data.</text>
</comment>
<dbReference type="InterPro" id="IPR000318">
    <property type="entry name" value="Nase_comp1_CS"/>
</dbReference>
<dbReference type="CDD" id="cd01966">
    <property type="entry name" value="Nitrogenase_NifN_1"/>
    <property type="match status" value="1"/>
</dbReference>
<dbReference type="Proteomes" id="UP000326641">
    <property type="component" value="Unassembled WGS sequence"/>
</dbReference>
<dbReference type="InterPro" id="IPR050152">
    <property type="entry name" value="ChlB/BchB/BchZ"/>
</dbReference>
<dbReference type="InterPro" id="IPR005975">
    <property type="entry name" value="Nase_Mo-Fe_CF"/>
</dbReference>
<evidence type="ECO:0000256" key="3">
    <source>
        <dbReference type="ARBA" id="ARBA00011002"/>
    </source>
</evidence>
<dbReference type="EMBL" id="UXAT02000012">
    <property type="protein sequence ID" value="VUX46243.1"/>
    <property type="molecule type" value="Genomic_DNA"/>
</dbReference>
<comment type="pathway">
    <text evidence="2">Cofactor biosynthesis; Fe-Mo cofactor biosynthesis.</text>
</comment>
<keyword evidence="9" id="KW-1185">Reference proteome</keyword>
<dbReference type="GO" id="GO:0065003">
    <property type="term" value="P:protein-containing complex assembly"/>
    <property type="evidence" value="ECO:0007669"/>
    <property type="project" value="InterPro"/>
</dbReference>
<reference evidence="8" key="1">
    <citation type="submission" date="2018-11" db="EMBL/GenBank/DDBJ databases">
        <authorList>
            <person name="Onetto C."/>
        </authorList>
    </citation>
    <scope>NUCLEOTIDE SEQUENCE [LARGE SCALE GENOMIC DNA]</scope>
</reference>
<protein>
    <recommendedName>
        <fullName evidence="4">Nitrogenase iron-molybdenum cofactor biosynthesis protein NifN</fullName>
    </recommendedName>
</protein>
<accession>A0A564WFA5</accession>
<dbReference type="PROSITE" id="PS00699">
    <property type="entry name" value="NITROGENASE_1_1"/>
    <property type="match status" value="1"/>
</dbReference>
<comment type="function">
    <text evidence="1">This protein may play a role in the biosynthesis of the prosthetic group of nitrogenase (FeMo cofactor).</text>
</comment>
<dbReference type="PANTHER" id="PTHR33712:SF7">
    <property type="entry name" value="LIGHT-INDEPENDENT PROTOCHLOROPHYLLIDE REDUCTASE SUBUNIT B"/>
    <property type="match status" value="1"/>
</dbReference>
<evidence type="ECO:0000313" key="9">
    <source>
        <dbReference type="Proteomes" id="UP000326641"/>
    </source>
</evidence>
<keyword evidence="5 6" id="KW-0535">Nitrogen fixation</keyword>
<dbReference type="Gene3D" id="3.40.50.1980">
    <property type="entry name" value="Nitrogenase molybdenum iron protein domain"/>
    <property type="match status" value="3"/>
</dbReference>
<dbReference type="PANTHER" id="PTHR33712">
    <property type="entry name" value="LIGHT-INDEPENDENT PROTOCHLOROPHYLLIDE REDUCTASE SUBUNIT B"/>
    <property type="match status" value="1"/>
</dbReference>
<name>A0A564WFA5_9PROT</name>
<evidence type="ECO:0000313" key="8">
    <source>
        <dbReference type="EMBL" id="VUX46243.1"/>
    </source>
</evidence>
<sequence>MNGALLATKACAVKPLKVSPALGGALAFLGLDRALPLLHGSQGCTAFAVVLAVRHFREAIPLQTTAMSEINTILGGADNLEQAIENIFKRAAPAVIGICSTALTETRDDDIVGDLKLMRERHPDWDDLAVVYARTPDFLGSLEQGWGAAVEATIRALVPPGSGRKRLRQVNLLTGSHLTPGDVEAIAETITAFGLTPIILPDISGSLDGHVADAHVPTTLGGTTIDAIRRMGHSVLTLAVGDHMRGAAALLEDRCGVPFRVFDRLTGLAAFDGFVAELIAVSGAKAPEHLQRQRSRLVDAMLDSHGTLGNRTLALAGEGDMLVAMGRFVTELGARVAVAVAPCATPALAHVPAERIIVGDLDDLEQAIAAAGTDSIELIVANSHAAEIAHFFDIPLMRAGFPIFDRLGAGHQVTVGYEGSRTLLFALANTFIARGHAPAATAASGATLPPFMGETDHAPASSC</sequence>
<evidence type="ECO:0000256" key="2">
    <source>
        <dbReference type="ARBA" id="ARBA00005155"/>
    </source>
</evidence>
<organism evidence="8 9">
    <name type="scientific">Candidatus Defluviicoccus seviourii</name>
    <dbReference type="NCBI Taxonomy" id="2565273"/>
    <lineage>
        <taxon>Bacteria</taxon>
        <taxon>Pseudomonadati</taxon>
        <taxon>Pseudomonadota</taxon>
        <taxon>Alphaproteobacteria</taxon>
        <taxon>Rhodospirillales</taxon>
        <taxon>Rhodospirillaceae</taxon>
        <taxon>Defluviicoccus</taxon>
    </lineage>
</organism>
<gene>
    <name evidence="8" type="primary">nifN</name>
    <name evidence="8" type="ORF">DF3PA_20143</name>
</gene>